<proteinExistence type="predicted"/>
<dbReference type="AlphaFoldDB" id="A0ABD3N3U4"/>
<keyword evidence="1" id="KW-0472">Membrane</keyword>
<keyword evidence="2" id="KW-0732">Signal</keyword>
<feature type="transmembrane region" description="Helical" evidence="1">
    <location>
        <begin position="306"/>
        <end position="329"/>
    </location>
</feature>
<comment type="caution">
    <text evidence="3">The sequence shown here is derived from an EMBL/GenBank/DDBJ whole genome shotgun (WGS) entry which is preliminary data.</text>
</comment>
<evidence type="ECO:0000256" key="2">
    <source>
        <dbReference type="SAM" id="SignalP"/>
    </source>
</evidence>
<feature type="transmembrane region" description="Helical" evidence="1">
    <location>
        <begin position="202"/>
        <end position="220"/>
    </location>
</feature>
<feature type="signal peptide" evidence="2">
    <location>
        <begin position="1"/>
        <end position="33"/>
    </location>
</feature>
<organism evidence="3 4">
    <name type="scientific">Discostella pseudostelligera</name>
    <dbReference type="NCBI Taxonomy" id="259834"/>
    <lineage>
        <taxon>Eukaryota</taxon>
        <taxon>Sar</taxon>
        <taxon>Stramenopiles</taxon>
        <taxon>Ochrophyta</taxon>
        <taxon>Bacillariophyta</taxon>
        <taxon>Coscinodiscophyceae</taxon>
        <taxon>Thalassiosirophycidae</taxon>
        <taxon>Stephanodiscales</taxon>
        <taxon>Stephanodiscaceae</taxon>
        <taxon>Discostella</taxon>
    </lineage>
</organism>
<sequence length="344" mass="37719">MMLILHFLGVLLLPYSGLLTLLCFSSPTPSAAALNPSPKRQFWTSLRASADEPTEVEAELKATQGGNDGTFTRFERVVRKVTGNKEYKFGDITRSVANATTSVVEGTVRTVTNNDEYQFGDITKTVIGSTTHGIEGVVKTVTGNEEYQFGDLTRGTVRAAGNVLTYSEKALSALRDANIHELIEILDLYWNKSMEPDDRAEAFTVAVYSGAIMVLAYNFLANVMSGMVFAAAWVKISAEAGASPLSEGLWSKFLQTKSTMDIFFGGPCLPARALLTIPWFFRYRQFVVGMARHSPLRNQFPIINRYASLILSWVVANLAFVSCITFSMIKIGSICTGVPVFPVT</sequence>
<accession>A0ABD3N3U4</accession>
<keyword evidence="1" id="KW-0812">Transmembrane</keyword>
<keyword evidence="1" id="KW-1133">Transmembrane helix</keyword>
<dbReference type="EMBL" id="JALLBG020000038">
    <property type="protein sequence ID" value="KAL3770667.1"/>
    <property type="molecule type" value="Genomic_DNA"/>
</dbReference>
<keyword evidence="4" id="KW-1185">Reference proteome</keyword>
<feature type="chain" id="PRO_5044810954" evidence="2">
    <location>
        <begin position="34"/>
        <end position="344"/>
    </location>
</feature>
<gene>
    <name evidence="3" type="ORF">ACHAWU_004366</name>
</gene>
<dbReference type="Proteomes" id="UP001530293">
    <property type="component" value="Unassembled WGS sequence"/>
</dbReference>
<evidence type="ECO:0000313" key="3">
    <source>
        <dbReference type="EMBL" id="KAL3770667.1"/>
    </source>
</evidence>
<reference evidence="3 4" key="1">
    <citation type="submission" date="2024-10" db="EMBL/GenBank/DDBJ databases">
        <title>Updated reference genomes for cyclostephanoid diatoms.</title>
        <authorList>
            <person name="Roberts W.R."/>
            <person name="Alverson A.J."/>
        </authorList>
    </citation>
    <scope>NUCLEOTIDE SEQUENCE [LARGE SCALE GENOMIC DNA]</scope>
    <source>
        <strain evidence="3 4">AJA232-27</strain>
    </source>
</reference>
<evidence type="ECO:0000313" key="4">
    <source>
        <dbReference type="Proteomes" id="UP001530293"/>
    </source>
</evidence>
<name>A0ABD3N3U4_9STRA</name>
<evidence type="ECO:0000256" key="1">
    <source>
        <dbReference type="SAM" id="Phobius"/>
    </source>
</evidence>
<protein>
    <submittedName>
        <fullName evidence="3">Uncharacterized protein</fullName>
    </submittedName>
</protein>